<evidence type="ECO:0000256" key="1">
    <source>
        <dbReference type="PROSITE-ProRule" id="PRU00042"/>
    </source>
</evidence>
<evidence type="ECO:0000256" key="2">
    <source>
        <dbReference type="SAM" id="MobiDB-lite"/>
    </source>
</evidence>
<dbReference type="AlphaFoldDB" id="A0AAD4EWA5"/>
<dbReference type="Gene3D" id="3.30.160.60">
    <property type="entry name" value="Classic Zinc Finger"/>
    <property type="match status" value="1"/>
</dbReference>
<evidence type="ECO:0000313" key="5">
    <source>
        <dbReference type="Proteomes" id="UP001197093"/>
    </source>
</evidence>
<accession>A0AAD4EWA5</accession>
<keyword evidence="1" id="KW-0863">Zinc-finger</keyword>
<reference evidence="4" key="1">
    <citation type="submission" date="2023-02" db="EMBL/GenBank/DDBJ databases">
        <authorList>
            <person name="Palmer J.M."/>
        </authorList>
    </citation>
    <scope>NUCLEOTIDE SEQUENCE</scope>
    <source>
        <strain evidence="4">FW57</strain>
    </source>
</reference>
<dbReference type="PROSITE" id="PS00028">
    <property type="entry name" value="ZINC_FINGER_C2H2_1"/>
    <property type="match status" value="1"/>
</dbReference>
<evidence type="ECO:0000313" key="4">
    <source>
        <dbReference type="EMBL" id="KAG7288808.1"/>
    </source>
</evidence>
<dbReference type="EMBL" id="JAHCVI010000002">
    <property type="protein sequence ID" value="KAG7288808.1"/>
    <property type="molecule type" value="Genomic_DNA"/>
</dbReference>
<dbReference type="GO" id="GO:0008270">
    <property type="term" value="F:zinc ion binding"/>
    <property type="evidence" value="ECO:0007669"/>
    <property type="project" value="UniProtKB-KW"/>
</dbReference>
<dbReference type="PROSITE" id="PS50157">
    <property type="entry name" value="ZINC_FINGER_C2H2_2"/>
    <property type="match status" value="1"/>
</dbReference>
<keyword evidence="5" id="KW-1185">Reference proteome</keyword>
<feature type="region of interest" description="Disordered" evidence="2">
    <location>
        <begin position="180"/>
        <end position="209"/>
    </location>
</feature>
<evidence type="ECO:0000259" key="3">
    <source>
        <dbReference type="PROSITE" id="PS50157"/>
    </source>
</evidence>
<proteinExistence type="predicted"/>
<protein>
    <recommendedName>
        <fullName evidence="3">C2H2-type domain-containing protein</fullName>
    </recommendedName>
</protein>
<feature type="domain" description="C2H2-type" evidence="3">
    <location>
        <begin position="33"/>
        <end position="61"/>
    </location>
</feature>
<gene>
    <name evidence="4" type="ORF">NEMBOFW57_005166</name>
</gene>
<organism evidence="4 5">
    <name type="scientific">Staphylotrichum longicolle</name>
    <dbReference type="NCBI Taxonomy" id="669026"/>
    <lineage>
        <taxon>Eukaryota</taxon>
        <taxon>Fungi</taxon>
        <taxon>Dikarya</taxon>
        <taxon>Ascomycota</taxon>
        <taxon>Pezizomycotina</taxon>
        <taxon>Sordariomycetes</taxon>
        <taxon>Sordariomycetidae</taxon>
        <taxon>Sordariales</taxon>
        <taxon>Chaetomiaceae</taxon>
        <taxon>Staphylotrichum</taxon>
    </lineage>
</organism>
<name>A0AAD4EWA5_9PEZI</name>
<keyword evidence="1" id="KW-0479">Metal-binding</keyword>
<comment type="caution">
    <text evidence="4">The sequence shown here is derived from an EMBL/GenBank/DDBJ whole genome shotgun (WGS) entry which is preliminary data.</text>
</comment>
<sequence>MVATCKECKLEAESRAALVAHWSEQRDKGNRHYHCSLCMQLFSTPEGEDRHHREFHPAPQDLPCPGCNERFVSVAGLMEHIEKNRCKRITNDDYVAHRETRLAFSRELQRRHRGEDPDAPAKNDFTQFPSKAKNGAFGTSNLSAFRPKAEGTVRPNPVTFAMKEVEFPQLARKQPAFSTAGAGAGAGAGASFSASNTQKQAGNPWAQKKNLFPDAPAAVRPRPQQLQALEAPAPKAEQEWAPHDPNNPKWDPKVYFVKYTNKYKCPHDRPRPGESAVSALLPLFDTVAALTAHAWRRARTDGGIIDTTEKHGDGTAKFSVPDEARERFKTSQGAWIKEQQLME</sequence>
<keyword evidence="1" id="KW-0862">Zinc</keyword>
<dbReference type="Proteomes" id="UP001197093">
    <property type="component" value="Unassembled WGS sequence"/>
</dbReference>
<feature type="region of interest" description="Disordered" evidence="2">
    <location>
        <begin position="107"/>
        <end position="150"/>
    </location>
</feature>
<dbReference type="InterPro" id="IPR013087">
    <property type="entry name" value="Znf_C2H2_type"/>
</dbReference>